<keyword evidence="2" id="KW-0378">Hydrolase</keyword>
<dbReference type="GO" id="GO:0016787">
    <property type="term" value="F:hydrolase activity"/>
    <property type="evidence" value="ECO:0007669"/>
    <property type="project" value="UniProtKB-KW"/>
</dbReference>
<organism evidence="2 3">
    <name type="scientific">Ruthenibacterium lactatiformans</name>
    <dbReference type="NCBI Taxonomy" id="1550024"/>
    <lineage>
        <taxon>Bacteria</taxon>
        <taxon>Bacillati</taxon>
        <taxon>Bacillota</taxon>
        <taxon>Clostridia</taxon>
        <taxon>Eubacteriales</taxon>
        <taxon>Oscillospiraceae</taxon>
        <taxon>Ruthenibacterium</taxon>
    </lineage>
</organism>
<dbReference type="Gene3D" id="3.40.710.10">
    <property type="entry name" value="DD-peptidase/beta-lactamase superfamily"/>
    <property type="match status" value="1"/>
</dbReference>
<dbReference type="Pfam" id="PF00144">
    <property type="entry name" value="Beta-lactamase"/>
    <property type="match status" value="1"/>
</dbReference>
<dbReference type="InterPro" id="IPR001466">
    <property type="entry name" value="Beta-lactam-related"/>
</dbReference>
<dbReference type="PANTHER" id="PTHR43283:SF7">
    <property type="entry name" value="BETA-LACTAMASE-RELATED DOMAIN-CONTAINING PROTEIN"/>
    <property type="match status" value="1"/>
</dbReference>
<evidence type="ECO:0000313" key="2">
    <source>
        <dbReference type="EMBL" id="MST92979.1"/>
    </source>
</evidence>
<protein>
    <submittedName>
        <fullName evidence="2">Serine hydrolase</fullName>
    </submittedName>
</protein>
<dbReference type="SUPFAM" id="SSF56601">
    <property type="entry name" value="beta-lactamase/transpeptidase-like"/>
    <property type="match status" value="1"/>
</dbReference>
<dbReference type="EMBL" id="VUNJ01000017">
    <property type="protein sequence ID" value="MST92979.1"/>
    <property type="molecule type" value="Genomic_DNA"/>
</dbReference>
<dbReference type="AlphaFoldDB" id="A0A6I2UAL8"/>
<dbReference type="InterPro" id="IPR012338">
    <property type="entry name" value="Beta-lactam/transpept-like"/>
</dbReference>
<comment type="caution">
    <text evidence="2">The sequence shown here is derived from an EMBL/GenBank/DDBJ whole genome shotgun (WGS) entry which is preliminary data.</text>
</comment>
<dbReference type="Proteomes" id="UP000431913">
    <property type="component" value="Unassembled WGS sequence"/>
</dbReference>
<evidence type="ECO:0000313" key="3">
    <source>
        <dbReference type="Proteomes" id="UP000431913"/>
    </source>
</evidence>
<dbReference type="InterPro" id="IPR050789">
    <property type="entry name" value="Diverse_Enzym_Activities"/>
</dbReference>
<name>A0A6I2UAL8_9FIRM</name>
<reference evidence="2 3" key="1">
    <citation type="submission" date="2019-08" db="EMBL/GenBank/DDBJ databases">
        <title>In-depth cultivation of the pig gut microbiome towards novel bacterial diversity and tailored functional studies.</title>
        <authorList>
            <person name="Wylensek D."/>
            <person name="Hitch T.C.A."/>
            <person name="Clavel T."/>
        </authorList>
    </citation>
    <scope>NUCLEOTIDE SEQUENCE [LARGE SCALE GENOMIC DNA]</scope>
    <source>
        <strain evidence="2 3">WCA3-601-WT-6J</strain>
    </source>
</reference>
<gene>
    <name evidence="2" type="ORF">FYJ76_13740</name>
</gene>
<dbReference type="PANTHER" id="PTHR43283">
    <property type="entry name" value="BETA-LACTAMASE-RELATED"/>
    <property type="match status" value="1"/>
</dbReference>
<proteinExistence type="predicted"/>
<feature type="domain" description="Beta-lactamase-related" evidence="1">
    <location>
        <begin position="56"/>
        <end position="318"/>
    </location>
</feature>
<sequence>MMPLFRPGAIIVPESEGFLHMDRMLPRCTPEEAGIASKTLENLLDALEDTGTEMHGLMIARHGKVCAEGWWAPYAPNLVHGDQSLTKTYTITALGLLHDEGKLELEEKLVDIFPQYMPEVISENLQAMTVRNLMSFGSGVEQMVSIADADWLRRFFALPVTNPPGSSFFYSGVCTAVGGAIVRERTGMGLIAYLTPRLFDKIGIDASHIKTIYTGDGLEYGGGGFFTTTEDNLRLMLLYARGGLWDGERVLSGEWCREVTSKQIDTASEAAGNPGVTDNFMGYGLQCWMCKPHGAYRADGAMGQFAIVVPTSDLVISINETADQSKLQHQKVLDTIWTQLLPHVTDEPLPPNPDACAHLTTRLRSLCLPRPLFTAVSSLASTVSGKTYQLAENSAILLPAATFMAYGLENRGIRDFSLVFSDADTALLHWTQKDAKLNCRIGLSGNDAVNQGRYGPAGLKWLHASGGWESPDTFCFRLRMVESCFSKTVRIRFEAKGCMFIIEAPVANPGEPVGTMEIPGVRI</sequence>
<accession>A0A6I2UAL8</accession>
<evidence type="ECO:0000259" key="1">
    <source>
        <dbReference type="Pfam" id="PF00144"/>
    </source>
</evidence>